<comment type="caution">
    <text evidence="3">The sequence shown here is derived from an EMBL/GenBank/DDBJ whole genome shotgun (WGS) entry which is preliminary data.</text>
</comment>
<sequence>MGYVVVISLPFFILLILLSFGCYILGRDKGRKEGRMLAAQEFGINVVPPGVVAPGVNPVPSPPEFSSVPPPQFPSYNNPHPTHMKQGNETNI</sequence>
<keyword evidence="2" id="KW-1133">Transmembrane helix</keyword>
<dbReference type="EMBL" id="DUZY01000006">
    <property type="protein sequence ID" value="DAD43688.1"/>
    <property type="molecule type" value="Genomic_DNA"/>
</dbReference>
<proteinExistence type="predicted"/>
<feature type="transmembrane region" description="Helical" evidence="2">
    <location>
        <begin position="6"/>
        <end position="26"/>
    </location>
</feature>
<reference evidence="3 4" key="1">
    <citation type="journal article" date="2020" name="Mol. Biol. Evol.">
        <title>Distinct Expression and Methylation Patterns for Genes with Different Fates following a Single Whole-Genome Duplication in Flowering Plants.</title>
        <authorList>
            <person name="Shi T."/>
            <person name="Rahmani R.S."/>
            <person name="Gugger P.F."/>
            <person name="Wang M."/>
            <person name="Li H."/>
            <person name="Zhang Y."/>
            <person name="Li Z."/>
            <person name="Wang Q."/>
            <person name="Van de Peer Y."/>
            <person name="Marchal K."/>
            <person name="Chen J."/>
        </authorList>
    </citation>
    <scope>NUCLEOTIDE SEQUENCE [LARGE SCALE GENOMIC DNA]</scope>
    <source>
        <tissue evidence="3">Leaf</tissue>
    </source>
</reference>
<keyword evidence="4" id="KW-1185">Reference proteome</keyword>
<evidence type="ECO:0000256" key="2">
    <source>
        <dbReference type="SAM" id="Phobius"/>
    </source>
</evidence>
<feature type="compositionally biased region" description="Pro residues" evidence="1">
    <location>
        <begin position="61"/>
        <end position="73"/>
    </location>
</feature>
<evidence type="ECO:0000313" key="3">
    <source>
        <dbReference type="EMBL" id="DAD43688.1"/>
    </source>
</evidence>
<protein>
    <recommendedName>
        <fullName evidence="5">Transmembrane protein</fullName>
    </recommendedName>
</protein>
<dbReference type="AlphaFoldDB" id="A0A822ZPG8"/>
<accession>A0A822ZPG8</accession>
<keyword evidence="2" id="KW-0472">Membrane</keyword>
<evidence type="ECO:0000313" key="4">
    <source>
        <dbReference type="Proteomes" id="UP000607653"/>
    </source>
</evidence>
<name>A0A822ZPG8_NELNU</name>
<dbReference type="Proteomes" id="UP000607653">
    <property type="component" value="Unassembled WGS sequence"/>
</dbReference>
<feature type="compositionally biased region" description="Polar residues" evidence="1">
    <location>
        <begin position="76"/>
        <end position="92"/>
    </location>
</feature>
<evidence type="ECO:0008006" key="5">
    <source>
        <dbReference type="Google" id="ProtNLM"/>
    </source>
</evidence>
<feature type="region of interest" description="Disordered" evidence="1">
    <location>
        <begin position="61"/>
        <end position="92"/>
    </location>
</feature>
<organism evidence="3 4">
    <name type="scientific">Nelumbo nucifera</name>
    <name type="common">Sacred lotus</name>
    <dbReference type="NCBI Taxonomy" id="4432"/>
    <lineage>
        <taxon>Eukaryota</taxon>
        <taxon>Viridiplantae</taxon>
        <taxon>Streptophyta</taxon>
        <taxon>Embryophyta</taxon>
        <taxon>Tracheophyta</taxon>
        <taxon>Spermatophyta</taxon>
        <taxon>Magnoliopsida</taxon>
        <taxon>Proteales</taxon>
        <taxon>Nelumbonaceae</taxon>
        <taxon>Nelumbo</taxon>
    </lineage>
</organism>
<gene>
    <name evidence="3" type="ORF">HUJ06_001918</name>
</gene>
<evidence type="ECO:0000256" key="1">
    <source>
        <dbReference type="SAM" id="MobiDB-lite"/>
    </source>
</evidence>
<keyword evidence="2" id="KW-0812">Transmembrane</keyword>